<dbReference type="Proteomes" id="UP000198923">
    <property type="component" value="Unassembled WGS sequence"/>
</dbReference>
<feature type="domain" description="Peptidase C51" evidence="2">
    <location>
        <begin position="41"/>
        <end position="126"/>
    </location>
</feature>
<evidence type="ECO:0000313" key="3">
    <source>
        <dbReference type="EMBL" id="SDG14062.1"/>
    </source>
</evidence>
<feature type="compositionally biased region" description="Low complexity" evidence="1">
    <location>
        <begin position="209"/>
        <end position="223"/>
    </location>
</feature>
<protein>
    <submittedName>
        <fullName evidence="3">CHAP domain-containing protein</fullName>
    </submittedName>
</protein>
<dbReference type="Gene3D" id="3.90.1720.10">
    <property type="entry name" value="endopeptidase domain like (from Nostoc punctiforme)"/>
    <property type="match status" value="1"/>
</dbReference>
<proteinExistence type="predicted"/>
<dbReference type="InterPro" id="IPR038765">
    <property type="entry name" value="Papain-like_cys_pep_sf"/>
</dbReference>
<dbReference type="InterPro" id="IPR007921">
    <property type="entry name" value="CHAP_dom"/>
</dbReference>
<evidence type="ECO:0000259" key="2">
    <source>
        <dbReference type="Pfam" id="PF05257"/>
    </source>
</evidence>
<reference evidence="3 4" key="1">
    <citation type="submission" date="2016-10" db="EMBL/GenBank/DDBJ databases">
        <authorList>
            <person name="de Groot N.N."/>
        </authorList>
    </citation>
    <scope>NUCLEOTIDE SEQUENCE [LARGE SCALE GENOMIC DNA]</scope>
    <source>
        <strain evidence="3 4">CPCC 201354</strain>
    </source>
</reference>
<dbReference type="SUPFAM" id="SSF54001">
    <property type="entry name" value="Cysteine proteinases"/>
    <property type="match status" value="1"/>
</dbReference>
<feature type="compositionally biased region" description="Basic residues" evidence="1">
    <location>
        <begin position="499"/>
        <end position="508"/>
    </location>
</feature>
<organism evidence="3 4">
    <name type="scientific">Sinosporangium album</name>
    <dbReference type="NCBI Taxonomy" id="504805"/>
    <lineage>
        <taxon>Bacteria</taxon>
        <taxon>Bacillati</taxon>
        <taxon>Actinomycetota</taxon>
        <taxon>Actinomycetes</taxon>
        <taxon>Streptosporangiales</taxon>
        <taxon>Streptosporangiaceae</taxon>
        <taxon>Sinosporangium</taxon>
    </lineage>
</organism>
<gene>
    <name evidence="3" type="ORF">SAMN05421505_10237</name>
</gene>
<evidence type="ECO:0000313" key="4">
    <source>
        <dbReference type="Proteomes" id="UP000198923"/>
    </source>
</evidence>
<feature type="compositionally biased region" description="Low complexity" evidence="1">
    <location>
        <begin position="509"/>
        <end position="522"/>
    </location>
</feature>
<accession>A0A1G7RTJ8</accession>
<dbReference type="EMBL" id="FNCN01000002">
    <property type="protein sequence ID" value="SDG14062.1"/>
    <property type="molecule type" value="Genomic_DNA"/>
</dbReference>
<feature type="compositionally biased region" description="Low complexity" evidence="1">
    <location>
        <begin position="295"/>
        <end position="318"/>
    </location>
</feature>
<name>A0A1G7RTJ8_9ACTN</name>
<keyword evidence="4" id="KW-1185">Reference proteome</keyword>
<feature type="region of interest" description="Disordered" evidence="1">
    <location>
        <begin position="277"/>
        <end position="343"/>
    </location>
</feature>
<feature type="region of interest" description="Disordered" evidence="1">
    <location>
        <begin position="479"/>
        <end position="646"/>
    </location>
</feature>
<dbReference type="RefSeq" id="WP_176955219.1">
    <property type="nucleotide sequence ID" value="NZ_FNCN01000002.1"/>
</dbReference>
<dbReference type="STRING" id="504805.SAMN05421505_10237"/>
<feature type="compositionally biased region" description="Polar residues" evidence="1">
    <location>
        <begin position="231"/>
        <end position="241"/>
    </location>
</feature>
<dbReference type="AlphaFoldDB" id="A0A1G7RTJ8"/>
<evidence type="ECO:0000256" key="1">
    <source>
        <dbReference type="SAM" id="MobiDB-lite"/>
    </source>
</evidence>
<dbReference type="Pfam" id="PF05257">
    <property type="entry name" value="CHAP"/>
    <property type="match status" value="1"/>
</dbReference>
<sequence>MTPETKKFIELLESELGYAEKASGYTKFGKWYNSVESDSDYTNQPWCDMYISWAAKKLGYEDWIGQFAWTVSHAQWFKEQDAWGHTPAPGALVFYDWGGSDKISKIDHVGVVTRVEGKRIHTIEGNIDGGVAKRKVRDQSKVVGYGYPEKVKERLEAQVLDLGATSAGTAAVQGGPGVGLPGPGIGIAAPAADAVRQGAGQDVGQGVRPGPATTAPDTGTASPRTAAEAGTPSTASAQSGSVLTLLPPRATTAVPDAESAGAAAPQSGKVLALLAPRTPAQSDARTAGKHRKSADAAPAAAANAAPSTPSTPASPSTPGKHRKPETQAGTEAARPADAVGGTPVSAVRDLPALPELGTQALVGSLVLAAVAVLTHAKARLRLAHAVRVPRTSVTPVTTVTEAQRAHRATRNTRFTRLVPQHTDLELTAPAVHSTEPADTTLAPALAGLGLTSALQPADVATATSRPTFTDLAILTPGDQPAASVGATPGTSVPFSATGRSRRGLRSRRGAAGLDAAIASALGNPADSGDTPRDGEPGRGAVPYQGRRRRLERLPEDYGSFKAEAPLRGRRHRTTSTPRDTRPSGNPRPRRQPLSAPVYESDVLVASAANTPQPDFRPDVPLRGRRHRATSEPAPSPRPQKGRHRRA</sequence>
<feature type="region of interest" description="Disordered" evidence="1">
    <location>
        <begin position="196"/>
        <end position="241"/>
    </location>
</feature>